<evidence type="ECO:0000313" key="2">
    <source>
        <dbReference type="Proteomes" id="UP001281761"/>
    </source>
</evidence>
<organism evidence="1 2">
    <name type="scientific">Blattamonas nauphoetae</name>
    <dbReference type="NCBI Taxonomy" id="2049346"/>
    <lineage>
        <taxon>Eukaryota</taxon>
        <taxon>Metamonada</taxon>
        <taxon>Preaxostyla</taxon>
        <taxon>Oxymonadida</taxon>
        <taxon>Blattamonas</taxon>
    </lineage>
</organism>
<reference evidence="1 2" key="1">
    <citation type="journal article" date="2022" name="bioRxiv">
        <title>Genomics of Preaxostyla Flagellates Illuminates Evolutionary Transitions and the Path Towards Mitochondrial Loss.</title>
        <authorList>
            <person name="Novak L.V.F."/>
            <person name="Treitli S.C."/>
            <person name="Pyrih J."/>
            <person name="Halakuc P."/>
            <person name="Pipaliya S.V."/>
            <person name="Vacek V."/>
            <person name="Brzon O."/>
            <person name="Soukal P."/>
            <person name="Eme L."/>
            <person name="Dacks J.B."/>
            <person name="Karnkowska A."/>
            <person name="Elias M."/>
            <person name="Hampl V."/>
        </authorList>
    </citation>
    <scope>NUCLEOTIDE SEQUENCE [LARGE SCALE GENOMIC DNA]</scope>
    <source>
        <strain evidence="1">NAU3</strain>
        <tissue evidence="1">Gut</tissue>
    </source>
</reference>
<evidence type="ECO:0000313" key="1">
    <source>
        <dbReference type="EMBL" id="KAK2950645.1"/>
    </source>
</evidence>
<name>A0ABQ9XGU2_9EUKA</name>
<dbReference type="EMBL" id="JARBJD010000132">
    <property type="protein sequence ID" value="KAK2950645.1"/>
    <property type="molecule type" value="Genomic_DNA"/>
</dbReference>
<accession>A0ABQ9XGU2</accession>
<dbReference type="Proteomes" id="UP001281761">
    <property type="component" value="Unassembled WGS sequence"/>
</dbReference>
<sequence length="349" mass="39705">MESNTLSNQCLPISSFNRDVKPLFPRIEPDTIETVKQASLPFSSLVDFIKKGNILNSKGTEQACGLLQRIVSVCSVKQILFVLIPTPDHSCSGFTQSIVPLLTSSNEELVKASLSLLQTVAINFSVPTTCFDILATGLLTLLPQSFYKQEIHLFAQHRMYLMRIVISFMSCVSPSSTRVIFQNRQVSADSFKPIFIDNFLHPIQPFLEFISRNRRRITDSGDSHHFSQLLGSLIEYAPFLEEMTQFVLSSSLLMTWTDSLHFIETDVLTSDLLWFLKDGFLTWKMNAPAVQQRGQQILSKLRAEGLSDEIELHVRCTRFDFSEMWYVFLGAQLIHYLDANAPYLEEREG</sequence>
<proteinExistence type="predicted"/>
<protein>
    <submittedName>
        <fullName evidence="1">Uncharacterized protein</fullName>
    </submittedName>
</protein>
<keyword evidence="2" id="KW-1185">Reference proteome</keyword>
<gene>
    <name evidence="1" type="ORF">BLNAU_14451</name>
</gene>
<comment type="caution">
    <text evidence="1">The sequence shown here is derived from an EMBL/GenBank/DDBJ whole genome shotgun (WGS) entry which is preliminary data.</text>
</comment>